<evidence type="ECO:0000313" key="2">
    <source>
        <dbReference type="WBParaSite" id="JU765_v2.g18767.t2"/>
    </source>
</evidence>
<sequence>MAHWFHRNPLKATDFLKYDLKGVLRNEQSSKICGELRLRRDKFLKHLESASSDLEQVELEFNQYLALFYGFLFDVTDETEKESKLRNLIRPTWGNSMIEKEGIELSDSWFEALSIMYNMAIWYMKHAASVSAKDEVRDGEAKIIHTCLKKAAGVFDYIKAKTDMLCGLDDFPGNDFNMNMIKAYMNQCIAEAQEVTIARAIELKHAAGLISKLATETARIYNECDKMIEKFNPAIFEKWRKYFQLKNKFYLAYAYAYLGESLLAEDKCGQALCGKYAKSSGPGFIAKPENHLFFRRIKPLLERHMEKAERENGFIYHDPVPEVCPELIDNASFGLAKPEAYAFPKKSDAWTISAYQSFDIGRADTPDFGKAKKSKTKLPIVKEEKVYQTDKDPRNESGCSIM</sequence>
<proteinExistence type="predicted"/>
<organism evidence="1 2">
    <name type="scientific">Panagrolaimus sp. JU765</name>
    <dbReference type="NCBI Taxonomy" id="591449"/>
    <lineage>
        <taxon>Eukaryota</taxon>
        <taxon>Metazoa</taxon>
        <taxon>Ecdysozoa</taxon>
        <taxon>Nematoda</taxon>
        <taxon>Chromadorea</taxon>
        <taxon>Rhabditida</taxon>
        <taxon>Tylenchina</taxon>
        <taxon>Panagrolaimomorpha</taxon>
        <taxon>Panagrolaimoidea</taxon>
        <taxon>Panagrolaimidae</taxon>
        <taxon>Panagrolaimus</taxon>
    </lineage>
</organism>
<dbReference type="WBParaSite" id="JU765_v2.g18767.t2">
    <property type="protein sequence ID" value="JU765_v2.g18767.t2"/>
    <property type="gene ID" value="JU765_v2.g18767"/>
</dbReference>
<name>A0AC34QS42_9BILA</name>
<reference evidence="2" key="1">
    <citation type="submission" date="2022-11" db="UniProtKB">
        <authorList>
            <consortium name="WormBaseParasite"/>
        </authorList>
    </citation>
    <scope>IDENTIFICATION</scope>
</reference>
<accession>A0AC34QS42</accession>
<evidence type="ECO:0000313" key="1">
    <source>
        <dbReference type="Proteomes" id="UP000887576"/>
    </source>
</evidence>
<dbReference type="Proteomes" id="UP000887576">
    <property type="component" value="Unplaced"/>
</dbReference>
<protein>
    <submittedName>
        <fullName evidence="2">BRO1 domain-containing protein</fullName>
    </submittedName>
</protein>